<reference evidence="1 2" key="1">
    <citation type="journal article" date="2023" name="Mol. Biol. Evol.">
        <title>Genomics of Secondarily Temperate Adaptation in the Only Non-Antarctic Icefish.</title>
        <authorList>
            <person name="Rivera-Colon A.G."/>
            <person name="Rayamajhi N."/>
            <person name="Minhas B.F."/>
            <person name="Madrigal G."/>
            <person name="Bilyk K.T."/>
            <person name="Yoon V."/>
            <person name="Hune M."/>
            <person name="Gregory S."/>
            <person name="Cheng C.H.C."/>
            <person name="Catchen J.M."/>
        </authorList>
    </citation>
    <scope>NUCLEOTIDE SEQUENCE [LARGE SCALE GENOMIC DNA]</scope>
    <source>
        <strain evidence="1">JC2023a</strain>
    </source>
</reference>
<organism evidence="1 2">
    <name type="scientific">Champsocephalus esox</name>
    <name type="common">pike icefish</name>
    <dbReference type="NCBI Taxonomy" id="159716"/>
    <lineage>
        <taxon>Eukaryota</taxon>
        <taxon>Metazoa</taxon>
        <taxon>Chordata</taxon>
        <taxon>Craniata</taxon>
        <taxon>Vertebrata</taxon>
        <taxon>Euteleostomi</taxon>
        <taxon>Actinopterygii</taxon>
        <taxon>Neopterygii</taxon>
        <taxon>Teleostei</taxon>
        <taxon>Neoteleostei</taxon>
        <taxon>Acanthomorphata</taxon>
        <taxon>Eupercaria</taxon>
        <taxon>Perciformes</taxon>
        <taxon>Notothenioidei</taxon>
        <taxon>Channichthyidae</taxon>
        <taxon>Champsocephalus</taxon>
    </lineage>
</organism>
<proteinExistence type="predicted"/>
<keyword evidence="2" id="KW-1185">Reference proteome</keyword>
<accession>A0AAN8B332</accession>
<dbReference type="AlphaFoldDB" id="A0AAN8B332"/>
<dbReference type="EMBL" id="JAULUE010002066">
    <property type="protein sequence ID" value="KAK5877576.1"/>
    <property type="molecule type" value="Genomic_DNA"/>
</dbReference>
<sequence>MQQDNVLFNSSYGTEGPWLRLLSSPVLKALLAARESSKTNISQRQLNQDARAFFKHDARTRQTDGRRNARIRGIQLGKEGDIRTVWVLTNVEERLEVSSLHRCSSFRARSRR</sequence>
<dbReference type="Proteomes" id="UP001335648">
    <property type="component" value="Unassembled WGS sequence"/>
</dbReference>
<comment type="caution">
    <text evidence="1">The sequence shown here is derived from an EMBL/GenBank/DDBJ whole genome shotgun (WGS) entry which is preliminary data.</text>
</comment>
<evidence type="ECO:0000313" key="1">
    <source>
        <dbReference type="EMBL" id="KAK5877576.1"/>
    </source>
</evidence>
<evidence type="ECO:0000313" key="2">
    <source>
        <dbReference type="Proteomes" id="UP001335648"/>
    </source>
</evidence>
<protein>
    <submittedName>
        <fullName evidence="1">Uncharacterized protein</fullName>
    </submittedName>
</protein>
<gene>
    <name evidence="1" type="ORF">CesoFtcFv8_025067</name>
</gene>
<name>A0AAN8B332_9TELE</name>